<dbReference type="AlphaFoldDB" id="A0A7N8WLX3"/>
<accession>A0A7N8WLX3</accession>
<evidence type="ECO:0000313" key="2">
    <source>
        <dbReference type="Ensembl" id="ENSMAMP00000037957.1"/>
    </source>
</evidence>
<evidence type="ECO:0000259" key="1">
    <source>
        <dbReference type="Pfam" id="PF15017"/>
    </source>
</evidence>
<organism evidence="2 3">
    <name type="scientific">Mastacembelus armatus</name>
    <name type="common">zig-zag eel</name>
    <dbReference type="NCBI Taxonomy" id="205130"/>
    <lineage>
        <taxon>Eukaryota</taxon>
        <taxon>Metazoa</taxon>
        <taxon>Chordata</taxon>
        <taxon>Craniata</taxon>
        <taxon>Vertebrata</taxon>
        <taxon>Euteleostomi</taxon>
        <taxon>Actinopterygii</taxon>
        <taxon>Neopterygii</taxon>
        <taxon>Teleostei</taxon>
        <taxon>Neoteleostei</taxon>
        <taxon>Acanthomorphata</taxon>
        <taxon>Anabantaria</taxon>
        <taxon>Synbranchiformes</taxon>
        <taxon>Mastacembelidae</taxon>
        <taxon>Mastacembelus</taxon>
    </lineage>
</organism>
<dbReference type="InParanoid" id="A0A7N8WLX3"/>
<dbReference type="Ensembl" id="ENSMAMT00000065306.1">
    <property type="protein sequence ID" value="ENSMAMP00000037957.1"/>
    <property type="gene ID" value="ENSMAMG00000027017.1"/>
</dbReference>
<keyword evidence="3" id="KW-1185">Reference proteome</keyword>
<evidence type="ECO:0000313" key="3">
    <source>
        <dbReference type="Proteomes" id="UP000261640"/>
    </source>
</evidence>
<dbReference type="Proteomes" id="UP000261640">
    <property type="component" value="Unplaced"/>
</dbReference>
<reference evidence="2" key="1">
    <citation type="submission" date="2025-08" db="UniProtKB">
        <authorList>
            <consortium name="Ensembl"/>
        </authorList>
    </citation>
    <scope>IDENTIFICATION</scope>
</reference>
<sequence length="109" mass="12895">MVFLDKSKFLLWKRLIKHPCSSLYCTYNSFQYWRVPLPELDLSLLEDASDYLHSADQNCGDISVKLCEWMPVCRKCISASLVYDSDSCFVFFVFYQILLLQAEIFYKHL</sequence>
<proteinExistence type="predicted"/>
<dbReference type="Pfam" id="PF15017">
    <property type="entry name" value="WRNPLPNID"/>
    <property type="match status" value="1"/>
</dbReference>
<reference evidence="2" key="2">
    <citation type="submission" date="2025-09" db="UniProtKB">
        <authorList>
            <consortium name="Ensembl"/>
        </authorList>
    </citation>
    <scope>IDENTIFICATION</scope>
</reference>
<dbReference type="InterPro" id="IPR033461">
    <property type="entry name" value="WRNPLPNID"/>
</dbReference>
<feature type="domain" description="Putative WW-binding" evidence="1">
    <location>
        <begin position="27"/>
        <end position="46"/>
    </location>
</feature>
<protein>
    <recommendedName>
        <fullName evidence="1">Putative WW-binding domain-containing protein</fullName>
    </recommendedName>
</protein>
<name>A0A7N8WLX3_9TELE</name>